<dbReference type="RefSeq" id="WP_203895197.1">
    <property type="nucleotide sequence ID" value="NZ_BOOH01000064.1"/>
</dbReference>
<dbReference type="PROSITE" id="PS51819">
    <property type="entry name" value="VOC"/>
    <property type="match status" value="2"/>
</dbReference>
<dbReference type="SUPFAM" id="SSF54593">
    <property type="entry name" value="Glyoxalase/Bleomycin resistance protein/Dihydroxybiphenyl dioxygenase"/>
    <property type="match status" value="2"/>
</dbReference>
<dbReference type="InterPro" id="IPR052164">
    <property type="entry name" value="Anthracycline_SecMetBiosynth"/>
</dbReference>
<dbReference type="EMBL" id="BOOH01000064">
    <property type="protein sequence ID" value="GIH80776.1"/>
    <property type="molecule type" value="Genomic_DNA"/>
</dbReference>
<evidence type="ECO:0000313" key="3">
    <source>
        <dbReference type="Proteomes" id="UP000616724"/>
    </source>
</evidence>
<feature type="domain" description="VOC" evidence="1">
    <location>
        <begin position="137"/>
        <end position="254"/>
    </location>
</feature>
<keyword evidence="3" id="KW-1185">Reference proteome</keyword>
<dbReference type="Proteomes" id="UP000616724">
    <property type="component" value="Unassembled WGS sequence"/>
</dbReference>
<organism evidence="2 3">
    <name type="scientific">Planobispora longispora</name>
    <dbReference type="NCBI Taxonomy" id="28887"/>
    <lineage>
        <taxon>Bacteria</taxon>
        <taxon>Bacillati</taxon>
        <taxon>Actinomycetota</taxon>
        <taxon>Actinomycetes</taxon>
        <taxon>Streptosporangiales</taxon>
        <taxon>Streptosporangiaceae</taxon>
        <taxon>Planobispora</taxon>
    </lineage>
</organism>
<gene>
    <name evidence="2" type="ORF">Plo01_72050</name>
</gene>
<dbReference type="PANTHER" id="PTHR33993">
    <property type="entry name" value="GLYOXALASE-RELATED"/>
    <property type="match status" value="1"/>
</dbReference>
<dbReference type="Gene3D" id="3.10.180.10">
    <property type="entry name" value="2,3-Dihydroxybiphenyl 1,2-Dioxygenase, domain 1"/>
    <property type="match status" value="2"/>
</dbReference>
<feature type="domain" description="VOC" evidence="1">
    <location>
        <begin position="10"/>
        <end position="123"/>
    </location>
</feature>
<accession>A0A8J3WAF1</accession>
<dbReference type="CDD" id="cd07247">
    <property type="entry name" value="SgaA_N_like"/>
    <property type="match status" value="2"/>
</dbReference>
<dbReference type="InterPro" id="IPR029068">
    <property type="entry name" value="Glyas_Bleomycin-R_OHBP_Dase"/>
</dbReference>
<reference evidence="2 3" key="1">
    <citation type="submission" date="2021-01" db="EMBL/GenBank/DDBJ databases">
        <title>Whole genome shotgun sequence of Planobispora longispora NBRC 13918.</title>
        <authorList>
            <person name="Komaki H."/>
            <person name="Tamura T."/>
        </authorList>
    </citation>
    <scope>NUCLEOTIDE SEQUENCE [LARGE SCALE GENOMIC DNA]</scope>
    <source>
        <strain evidence="2 3">NBRC 13918</strain>
    </source>
</reference>
<dbReference type="Pfam" id="PF00903">
    <property type="entry name" value="Glyoxalase"/>
    <property type="match status" value="2"/>
</dbReference>
<dbReference type="PANTHER" id="PTHR33993:SF10">
    <property type="entry name" value="CONSERVED PROTEIN"/>
    <property type="match status" value="1"/>
</dbReference>
<comment type="caution">
    <text evidence="2">The sequence shown here is derived from an EMBL/GenBank/DDBJ whole genome shotgun (WGS) entry which is preliminary data.</text>
</comment>
<dbReference type="InterPro" id="IPR037523">
    <property type="entry name" value="VOC_core"/>
</dbReference>
<name>A0A8J3WAF1_9ACTN</name>
<evidence type="ECO:0000313" key="2">
    <source>
        <dbReference type="EMBL" id="GIH80776.1"/>
    </source>
</evidence>
<sequence>MLTTQYVSGAPNWIDLGSPDVEASASFYRGVFGWDFQSGGPEAGGYGFFQKNGQTVAALGPLTEEGSDSSWIVYFHTPDADATAKAVEQAGGTVRAAPFDVFEHGRMAQFTDPAGARFAVWQSYSMKGLDLVTEPGSLGWVELYVPAPDAVRPFYTSVFGWRIEDKPFGDGNHYTMVSPAEGKGDDASMAGIVPLQGGTPHWLPYFEVADCDAAVSKAQELGGAVTMPAVDAEGVGRFAALTDPYGARFAVITSVAG</sequence>
<proteinExistence type="predicted"/>
<evidence type="ECO:0000259" key="1">
    <source>
        <dbReference type="PROSITE" id="PS51819"/>
    </source>
</evidence>
<dbReference type="AlphaFoldDB" id="A0A8J3WAF1"/>
<protein>
    <submittedName>
        <fullName evidence="2">Hydroxylase</fullName>
    </submittedName>
</protein>
<dbReference type="InterPro" id="IPR004360">
    <property type="entry name" value="Glyas_Fos-R_dOase_dom"/>
</dbReference>